<organism evidence="1 2">
    <name type="scientific">Durusdinium trenchii</name>
    <dbReference type="NCBI Taxonomy" id="1381693"/>
    <lineage>
        <taxon>Eukaryota</taxon>
        <taxon>Sar</taxon>
        <taxon>Alveolata</taxon>
        <taxon>Dinophyceae</taxon>
        <taxon>Suessiales</taxon>
        <taxon>Symbiodiniaceae</taxon>
        <taxon>Durusdinium</taxon>
    </lineage>
</organism>
<dbReference type="SMART" id="SM00364">
    <property type="entry name" value="LRR_BAC"/>
    <property type="match status" value="8"/>
</dbReference>
<dbReference type="InterPro" id="IPR003591">
    <property type="entry name" value="Leu-rich_rpt_typical-subtyp"/>
</dbReference>
<accession>A0ABP0HT54</accession>
<dbReference type="SMART" id="SM00369">
    <property type="entry name" value="LRR_TYP"/>
    <property type="match status" value="12"/>
</dbReference>
<dbReference type="Gene3D" id="3.80.10.10">
    <property type="entry name" value="Ribonuclease Inhibitor"/>
    <property type="match status" value="4"/>
</dbReference>
<gene>
    <name evidence="1" type="ORF">SCF082_LOCUS3317</name>
</gene>
<reference evidence="1 2" key="1">
    <citation type="submission" date="2024-02" db="EMBL/GenBank/DDBJ databases">
        <authorList>
            <person name="Chen Y."/>
            <person name="Shah S."/>
            <person name="Dougan E. K."/>
            <person name="Thang M."/>
            <person name="Chan C."/>
        </authorList>
    </citation>
    <scope>NUCLEOTIDE SEQUENCE [LARGE SCALE GENOMIC DNA]</scope>
</reference>
<dbReference type="PROSITE" id="PS51450">
    <property type="entry name" value="LRR"/>
    <property type="match status" value="3"/>
</dbReference>
<dbReference type="InterPro" id="IPR050333">
    <property type="entry name" value="SLRP"/>
</dbReference>
<comment type="caution">
    <text evidence="1">The sequence shown here is derived from an EMBL/GenBank/DDBJ whole genome shotgun (WGS) entry which is preliminary data.</text>
</comment>
<dbReference type="InterPro" id="IPR001611">
    <property type="entry name" value="Leu-rich_rpt"/>
</dbReference>
<dbReference type="Pfam" id="PF00560">
    <property type="entry name" value="LRR_1"/>
    <property type="match status" value="1"/>
</dbReference>
<protein>
    <submittedName>
        <fullName evidence="1">Leucine-rich repeat-containing protein 15 (Leucine-rich repeat protein induced by amyloid-beta) (RLib)</fullName>
    </submittedName>
</protein>
<dbReference type="PANTHER" id="PTHR45712:SF1">
    <property type="entry name" value="NEPHROCAN"/>
    <property type="match status" value="1"/>
</dbReference>
<dbReference type="PANTHER" id="PTHR45712">
    <property type="entry name" value="AGAP008170-PA"/>
    <property type="match status" value="1"/>
</dbReference>
<proteinExistence type="predicted"/>
<keyword evidence="2" id="KW-1185">Reference proteome</keyword>
<dbReference type="PRINTS" id="PR00019">
    <property type="entry name" value="LEURICHRPT"/>
</dbReference>
<evidence type="ECO:0000313" key="2">
    <source>
        <dbReference type="Proteomes" id="UP001642464"/>
    </source>
</evidence>
<evidence type="ECO:0000313" key="1">
    <source>
        <dbReference type="EMBL" id="CAK8993008.1"/>
    </source>
</evidence>
<dbReference type="EMBL" id="CAXAMM010001681">
    <property type="protein sequence ID" value="CAK8993008.1"/>
    <property type="molecule type" value="Genomic_DNA"/>
</dbReference>
<dbReference type="Pfam" id="PF13855">
    <property type="entry name" value="LRR_8"/>
    <property type="match status" value="4"/>
</dbReference>
<dbReference type="SUPFAM" id="SSF52058">
    <property type="entry name" value="L domain-like"/>
    <property type="match status" value="2"/>
</dbReference>
<name>A0ABP0HT54_9DINO</name>
<sequence length="542" mass="59814">MDAILDVACTMTYLVMSLLAIYELRLNETIAGNFGDQPAANLAAELEPGFALPSDVLGYLAVYYSMAHVCAVCRALEHIDWKEDTTPLQHSTARSSARRKSSANLGTCGTICKGMYSCSLLIIVISLLLSSPSYPGHLENFRCFPCDCVEISEGTQLANCELANILGFKDVSLRNPNISSIAEGAFRSSGSLQRLSLSRNPLYVLHKTAFLTQTLLKRIHPDAFEGLSTLKILSLSPNHLEHLPETLLYPMPALEQLLLGGGFVGLNYQRFWLGNHLRDLPVELLVHSPLLKVFDVSHNRLSTLPDGLFATNGWLQTLDLGSNKLNDLRPELLAGLDHLQTLDLSGIMLTELPLESFALLSHLTSLDLSNNDLMELPSEGFIELYNLQTLKLRLTKIKRLNPKCFAGLSNLEPLDLDSNQLTEVPLGVFAGLSNLQTLRLRSNQLTEVPSEVFAGLNKLQMLSLFENKLTELLPGVFAGLDNLQELYLDLNRLTALPSEIFAGLAKLQFLGLRGNRLTELAPEAFEGLKNLRRLDIVGQSHQ</sequence>
<dbReference type="Proteomes" id="UP001642464">
    <property type="component" value="Unassembled WGS sequence"/>
</dbReference>
<dbReference type="InterPro" id="IPR032675">
    <property type="entry name" value="LRR_dom_sf"/>
</dbReference>